<accession>A0A193GIC2</accession>
<reference evidence="2 3" key="1">
    <citation type="submission" date="2016-06" db="EMBL/GenBank/DDBJ databases">
        <title>Complete genome sequences of Bordetella bronchialis and Bordetella flabilis.</title>
        <authorList>
            <person name="LiPuma J.J."/>
            <person name="Spilker T."/>
        </authorList>
    </citation>
    <scope>NUCLEOTIDE SEQUENCE [LARGE SCALE GENOMIC DNA]</scope>
    <source>
        <strain evidence="2 3">AU10664</strain>
    </source>
</reference>
<keyword evidence="3" id="KW-1185">Reference proteome</keyword>
<name>A0A193GIC2_9BORD</name>
<protein>
    <recommendedName>
        <fullName evidence="4">Lipoprotein</fullName>
    </recommendedName>
</protein>
<feature type="chain" id="PRO_5008259021" description="Lipoprotein" evidence="1">
    <location>
        <begin position="20"/>
        <end position="132"/>
    </location>
</feature>
<evidence type="ECO:0000256" key="1">
    <source>
        <dbReference type="SAM" id="SignalP"/>
    </source>
</evidence>
<gene>
    <name evidence="2" type="ORF">BAU07_24275</name>
</gene>
<evidence type="ECO:0000313" key="3">
    <source>
        <dbReference type="Proteomes" id="UP000091926"/>
    </source>
</evidence>
<sequence>MKRFILLCLGLALSGCSGLKPHNDQNTSAAGAPRNTSSSDPTIVNTGVLGVTATKGNWNKDDANNIYRYNFTGEFGSADPSCGSNYTAASGDPNINNLLQRAYILRTGIKAHIGTGCYLSSVEIGGASFPAN</sequence>
<feature type="signal peptide" evidence="1">
    <location>
        <begin position="1"/>
        <end position="19"/>
    </location>
</feature>
<dbReference type="EMBL" id="CP016172">
    <property type="protein sequence ID" value="ANN79817.1"/>
    <property type="molecule type" value="Genomic_DNA"/>
</dbReference>
<keyword evidence="1" id="KW-0732">Signal</keyword>
<dbReference type="Proteomes" id="UP000091926">
    <property type="component" value="Chromosome"/>
</dbReference>
<evidence type="ECO:0000313" key="2">
    <source>
        <dbReference type="EMBL" id="ANN79817.1"/>
    </source>
</evidence>
<dbReference type="KEGG" id="bfz:BAU07_24275"/>
<dbReference type="RefSeq" id="WP_066663566.1">
    <property type="nucleotide sequence ID" value="NZ_CBCSCL010000024.1"/>
</dbReference>
<proteinExistence type="predicted"/>
<dbReference type="AlphaFoldDB" id="A0A193GIC2"/>
<organism evidence="2 3">
    <name type="scientific">Bordetella flabilis</name>
    <dbReference type="NCBI Taxonomy" id="463014"/>
    <lineage>
        <taxon>Bacteria</taxon>
        <taxon>Pseudomonadati</taxon>
        <taxon>Pseudomonadota</taxon>
        <taxon>Betaproteobacteria</taxon>
        <taxon>Burkholderiales</taxon>
        <taxon>Alcaligenaceae</taxon>
        <taxon>Bordetella</taxon>
    </lineage>
</organism>
<evidence type="ECO:0008006" key="4">
    <source>
        <dbReference type="Google" id="ProtNLM"/>
    </source>
</evidence>
<dbReference type="PROSITE" id="PS51257">
    <property type="entry name" value="PROKAR_LIPOPROTEIN"/>
    <property type="match status" value="1"/>
</dbReference>
<dbReference type="STRING" id="463014.BAU07_24275"/>